<dbReference type="InterPro" id="IPR011251">
    <property type="entry name" value="Luciferase-like_dom"/>
</dbReference>
<dbReference type="RefSeq" id="WP_059255695.1">
    <property type="nucleotide sequence ID" value="NZ_BAAAOQ010000008.1"/>
</dbReference>
<evidence type="ECO:0000313" key="4">
    <source>
        <dbReference type="EMBL" id="GAA2195884.1"/>
    </source>
</evidence>
<dbReference type="EMBL" id="BAAAOQ010000008">
    <property type="protein sequence ID" value="GAA2195884.1"/>
    <property type="molecule type" value="Genomic_DNA"/>
</dbReference>
<proteinExistence type="predicted"/>
<organism evidence="4 5">
    <name type="scientific">Streptomyces bangladeshensis</name>
    <dbReference type="NCBI Taxonomy" id="295352"/>
    <lineage>
        <taxon>Bacteria</taxon>
        <taxon>Bacillati</taxon>
        <taxon>Actinomycetota</taxon>
        <taxon>Actinomycetes</taxon>
        <taxon>Kitasatosporales</taxon>
        <taxon>Streptomycetaceae</taxon>
        <taxon>Streptomyces</taxon>
    </lineage>
</organism>
<evidence type="ECO:0000313" key="5">
    <source>
        <dbReference type="Proteomes" id="UP001501391"/>
    </source>
</evidence>
<protein>
    <submittedName>
        <fullName evidence="4">LLM class flavin-dependent oxidoreductase</fullName>
    </submittedName>
</protein>
<dbReference type="PANTHER" id="PTHR30137:SF8">
    <property type="entry name" value="BLR5498 PROTEIN"/>
    <property type="match status" value="1"/>
</dbReference>
<dbReference type="SUPFAM" id="SSF51679">
    <property type="entry name" value="Bacterial luciferase-like"/>
    <property type="match status" value="1"/>
</dbReference>
<name>A0ABN3BHP2_9ACTN</name>
<feature type="domain" description="Luciferase-like" evidence="3">
    <location>
        <begin position="1"/>
        <end position="301"/>
    </location>
</feature>
<evidence type="ECO:0000256" key="2">
    <source>
        <dbReference type="ARBA" id="ARBA00023033"/>
    </source>
</evidence>
<evidence type="ECO:0000256" key="1">
    <source>
        <dbReference type="ARBA" id="ARBA00023002"/>
    </source>
</evidence>
<dbReference type="InterPro" id="IPR050766">
    <property type="entry name" value="Bact_Lucif_Oxidored"/>
</dbReference>
<keyword evidence="1" id="KW-0560">Oxidoreductase</keyword>
<evidence type="ECO:0000259" key="3">
    <source>
        <dbReference type="Pfam" id="PF00296"/>
    </source>
</evidence>
<dbReference type="Pfam" id="PF00296">
    <property type="entry name" value="Bac_luciferase"/>
    <property type="match status" value="1"/>
</dbReference>
<dbReference type="Proteomes" id="UP001501391">
    <property type="component" value="Unassembled WGS sequence"/>
</dbReference>
<gene>
    <name evidence="4" type="ORF">GCM10009787_27820</name>
</gene>
<reference evidence="4 5" key="1">
    <citation type="journal article" date="2019" name="Int. J. Syst. Evol. Microbiol.">
        <title>The Global Catalogue of Microorganisms (GCM) 10K type strain sequencing project: providing services to taxonomists for standard genome sequencing and annotation.</title>
        <authorList>
            <consortium name="The Broad Institute Genomics Platform"/>
            <consortium name="The Broad Institute Genome Sequencing Center for Infectious Disease"/>
            <person name="Wu L."/>
            <person name="Ma J."/>
        </authorList>
    </citation>
    <scope>NUCLEOTIDE SEQUENCE [LARGE SCALE GENOMIC DNA]</scope>
    <source>
        <strain evidence="4 5">JCM 14924</strain>
    </source>
</reference>
<keyword evidence="2" id="KW-0503">Monooxygenase</keyword>
<comment type="caution">
    <text evidence="4">The sequence shown here is derived from an EMBL/GenBank/DDBJ whole genome shotgun (WGS) entry which is preliminary data.</text>
</comment>
<keyword evidence="5" id="KW-1185">Reference proteome</keyword>
<accession>A0ABN3BHP2</accession>
<dbReference type="Gene3D" id="3.20.20.30">
    <property type="entry name" value="Luciferase-like domain"/>
    <property type="match status" value="1"/>
</dbReference>
<sequence length="345" mass="37155">MELGLISLADLTPDPATGDVMPAGRRITDLVRAAVLADEAGLDVFAVGEHHHPNYAVSSPAVVLAAIAQATTRIKLTSATTLIGVLDPVRVYEDFATVDLISGGRTEITVGRGAFPEPFELFGYELDDYDSLFTDHFELLRKIVAQPWVSWSGRHRAPLTSAGVVPRANRYPLPVWVGVGGNRGSATRAGSLGVPILVGTTGGALSRFAETFTVYRAAAEKAGHDPAELPVATTNYLHVAHTPADVDRFHAHWAAYAAHHSRGRLQGQREMFDLQRGEDGPLLLGSPQQIVDRIGRQHELFGHDRLLAQIDLGGMPFAQVAETIEILGSDVLPAVRELTRGHRPA</sequence>
<dbReference type="PANTHER" id="PTHR30137">
    <property type="entry name" value="LUCIFERASE-LIKE MONOOXYGENASE"/>
    <property type="match status" value="1"/>
</dbReference>
<dbReference type="InterPro" id="IPR036661">
    <property type="entry name" value="Luciferase-like_sf"/>
</dbReference>